<dbReference type="Proteomes" id="UP001501682">
    <property type="component" value="Unassembled WGS sequence"/>
</dbReference>
<dbReference type="PANTHER" id="PTHR43133">
    <property type="entry name" value="RNA POLYMERASE ECF-TYPE SIGMA FACTO"/>
    <property type="match status" value="1"/>
</dbReference>
<keyword evidence="7" id="KW-1185">Reference proteome</keyword>
<accession>A0ABP8CK46</accession>
<dbReference type="InterPro" id="IPR039425">
    <property type="entry name" value="RNA_pol_sigma-70-like"/>
</dbReference>
<evidence type="ECO:0000256" key="4">
    <source>
        <dbReference type="ARBA" id="ARBA00023163"/>
    </source>
</evidence>
<dbReference type="SUPFAM" id="SSF88946">
    <property type="entry name" value="Sigma2 domain of RNA polymerase sigma factors"/>
    <property type="match status" value="1"/>
</dbReference>
<evidence type="ECO:0000256" key="2">
    <source>
        <dbReference type="ARBA" id="ARBA00023015"/>
    </source>
</evidence>
<dbReference type="SUPFAM" id="SSF88659">
    <property type="entry name" value="Sigma3 and sigma4 domains of RNA polymerase sigma factors"/>
    <property type="match status" value="1"/>
</dbReference>
<dbReference type="InterPro" id="IPR013325">
    <property type="entry name" value="RNA_pol_sigma_r2"/>
</dbReference>
<dbReference type="NCBIfam" id="TIGR02937">
    <property type="entry name" value="sigma70-ECF"/>
    <property type="match status" value="1"/>
</dbReference>
<gene>
    <name evidence="6" type="ORF">GCM10022292_02510</name>
</gene>
<proteinExistence type="inferred from homology"/>
<evidence type="ECO:0000259" key="5">
    <source>
        <dbReference type="Pfam" id="PF08281"/>
    </source>
</evidence>
<protein>
    <submittedName>
        <fullName evidence="6">Sigma-70 family RNA polymerase sigma factor</fullName>
    </submittedName>
</protein>
<dbReference type="InterPro" id="IPR036388">
    <property type="entry name" value="WH-like_DNA-bd_sf"/>
</dbReference>
<dbReference type="Pfam" id="PF08281">
    <property type="entry name" value="Sigma70_r4_2"/>
    <property type="match status" value="1"/>
</dbReference>
<evidence type="ECO:0000256" key="1">
    <source>
        <dbReference type="ARBA" id="ARBA00010641"/>
    </source>
</evidence>
<dbReference type="InterPro" id="IPR014284">
    <property type="entry name" value="RNA_pol_sigma-70_dom"/>
</dbReference>
<dbReference type="PANTHER" id="PTHR43133:SF46">
    <property type="entry name" value="RNA POLYMERASE SIGMA-70 FACTOR ECF SUBFAMILY"/>
    <property type="match status" value="1"/>
</dbReference>
<keyword evidence="4" id="KW-0804">Transcription</keyword>
<dbReference type="InterPro" id="IPR013249">
    <property type="entry name" value="RNA_pol_sigma70_r4_t2"/>
</dbReference>
<organism evidence="6 7">
    <name type="scientific">Winogradskyella damuponensis</name>
    <dbReference type="NCBI Taxonomy" id="943939"/>
    <lineage>
        <taxon>Bacteria</taxon>
        <taxon>Pseudomonadati</taxon>
        <taxon>Bacteroidota</taxon>
        <taxon>Flavobacteriia</taxon>
        <taxon>Flavobacteriales</taxon>
        <taxon>Flavobacteriaceae</taxon>
        <taxon>Winogradskyella</taxon>
    </lineage>
</organism>
<dbReference type="Gene3D" id="1.10.10.10">
    <property type="entry name" value="Winged helix-like DNA-binding domain superfamily/Winged helix DNA-binding domain"/>
    <property type="match status" value="1"/>
</dbReference>
<comment type="caution">
    <text evidence="6">The sequence shown here is derived from an EMBL/GenBank/DDBJ whole genome shotgun (WGS) entry which is preliminary data.</text>
</comment>
<dbReference type="EMBL" id="BAABCB010000002">
    <property type="protein sequence ID" value="GAA4240333.1"/>
    <property type="molecule type" value="Genomic_DNA"/>
</dbReference>
<reference evidence="7" key="1">
    <citation type="journal article" date="2019" name="Int. J. Syst. Evol. Microbiol.">
        <title>The Global Catalogue of Microorganisms (GCM) 10K type strain sequencing project: providing services to taxonomists for standard genome sequencing and annotation.</title>
        <authorList>
            <consortium name="The Broad Institute Genomics Platform"/>
            <consortium name="The Broad Institute Genome Sequencing Center for Infectious Disease"/>
            <person name="Wu L."/>
            <person name="Ma J."/>
        </authorList>
    </citation>
    <scope>NUCLEOTIDE SEQUENCE [LARGE SCALE GENOMIC DNA]</scope>
    <source>
        <strain evidence="7">JCM 17633</strain>
    </source>
</reference>
<evidence type="ECO:0000256" key="3">
    <source>
        <dbReference type="ARBA" id="ARBA00023082"/>
    </source>
</evidence>
<evidence type="ECO:0000313" key="7">
    <source>
        <dbReference type="Proteomes" id="UP001501682"/>
    </source>
</evidence>
<name>A0ABP8CK46_9FLAO</name>
<keyword evidence="2" id="KW-0805">Transcription regulation</keyword>
<dbReference type="RefSeq" id="WP_344712008.1">
    <property type="nucleotide sequence ID" value="NZ_BAABCB010000002.1"/>
</dbReference>
<dbReference type="CDD" id="cd06171">
    <property type="entry name" value="Sigma70_r4"/>
    <property type="match status" value="1"/>
</dbReference>
<dbReference type="Gene3D" id="1.10.1740.10">
    <property type="match status" value="1"/>
</dbReference>
<dbReference type="InterPro" id="IPR013324">
    <property type="entry name" value="RNA_pol_sigma_r3/r4-like"/>
</dbReference>
<feature type="domain" description="RNA polymerase sigma factor 70 region 4 type 2" evidence="5">
    <location>
        <begin position="129"/>
        <end position="179"/>
    </location>
</feature>
<evidence type="ECO:0000313" key="6">
    <source>
        <dbReference type="EMBL" id="GAA4240333.1"/>
    </source>
</evidence>
<keyword evidence="3" id="KW-0731">Sigma factor</keyword>
<sequence length="195" mass="22950">MKLNKDTDLILWAQLKDGDIDALGGLYDLFIDELFSYGVQFCADRTVVMDSIHDVFLNLYKYRKKLANTDQVKYYLFRSLKNQIISSLKGELLDQAFMFNDDVYINKYSNSIEEEIIETEFNNEQTYKLSKAINSLSKKQRKGLFLRFTEERDYEEIAQIMNVSVQTSRTLVYRAIKTLRKNMLVGVFCILKTFF</sequence>
<comment type="similarity">
    <text evidence="1">Belongs to the sigma-70 factor family. ECF subfamily.</text>
</comment>